<evidence type="ECO:0000256" key="9">
    <source>
        <dbReference type="PROSITE-ProRule" id="PRU00087"/>
    </source>
</evidence>
<dbReference type="InterPro" id="IPR001715">
    <property type="entry name" value="CH_dom"/>
</dbReference>
<keyword evidence="4" id="KW-0597">Phosphoprotein</keyword>
<keyword evidence="3" id="KW-0963">Cytoplasm</keyword>
<dbReference type="FunFam" id="2.60.40.10:FF:000138">
    <property type="entry name" value="filamin-B isoform X1"/>
    <property type="match status" value="1"/>
</dbReference>
<feature type="repeat" description="Filamin" evidence="9">
    <location>
        <begin position="1574"/>
        <end position="1669"/>
    </location>
</feature>
<feature type="repeat" description="Filamin" evidence="9">
    <location>
        <begin position="271"/>
        <end position="369"/>
    </location>
</feature>
<feature type="region of interest" description="Disordered" evidence="10">
    <location>
        <begin position="384"/>
        <end position="405"/>
    </location>
</feature>
<feature type="repeat" description="Filamin" evidence="9">
    <location>
        <begin position="1288"/>
        <end position="1380"/>
    </location>
</feature>
<feature type="repeat" description="Filamin" evidence="9">
    <location>
        <begin position="465"/>
        <end position="599"/>
    </location>
</feature>
<evidence type="ECO:0000256" key="8">
    <source>
        <dbReference type="ARBA" id="ARBA00023212"/>
    </source>
</evidence>
<evidence type="ECO:0000256" key="7">
    <source>
        <dbReference type="ARBA" id="ARBA00023203"/>
    </source>
</evidence>
<keyword evidence="5" id="KW-0677">Repeat</keyword>
<keyword evidence="6" id="KW-0832">Ubl conjugation</keyword>
<dbReference type="FunFam" id="1.10.418.10:FF:000008">
    <property type="entry name" value="Filamin-B isoform C"/>
    <property type="match status" value="1"/>
</dbReference>
<dbReference type="PANTHER" id="PTHR38537:SF12">
    <property type="entry name" value="FILAMIN-C"/>
    <property type="match status" value="1"/>
</dbReference>
<feature type="repeat" description="Filamin" evidence="9">
    <location>
        <begin position="2476"/>
        <end position="2570"/>
    </location>
</feature>
<keyword evidence="8" id="KW-0206">Cytoskeleton</keyword>
<feature type="repeat" description="Filamin" evidence="9">
    <location>
        <begin position="1790"/>
        <end position="1879"/>
    </location>
</feature>
<dbReference type="FunFam" id="2.60.40.10:FF:000125">
    <property type="entry name" value="filamin-B isoform X1"/>
    <property type="match status" value="1"/>
</dbReference>
<evidence type="ECO:0000256" key="3">
    <source>
        <dbReference type="ARBA" id="ARBA00022490"/>
    </source>
</evidence>
<dbReference type="SUPFAM" id="SSF81296">
    <property type="entry name" value="E set domains"/>
    <property type="match status" value="22"/>
</dbReference>
<dbReference type="FunFam" id="2.60.40.10:FF:000115">
    <property type="entry name" value="filamin-C isoform X1"/>
    <property type="match status" value="1"/>
</dbReference>
<feature type="repeat" description="Filamin" evidence="9">
    <location>
        <begin position="2067"/>
        <end position="2152"/>
    </location>
</feature>
<dbReference type="GO" id="GO:0030036">
    <property type="term" value="P:actin cytoskeleton organization"/>
    <property type="evidence" value="ECO:0007669"/>
    <property type="project" value="InterPro"/>
</dbReference>
<dbReference type="InterPro" id="IPR013783">
    <property type="entry name" value="Ig-like_fold"/>
</dbReference>
<dbReference type="InterPro" id="IPR036872">
    <property type="entry name" value="CH_dom_sf"/>
</dbReference>
<dbReference type="FunFam" id="2.60.40.10:FF:000001">
    <property type="entry name" value="Filamin-C isoform b"/>
    <property type="match status" value="5"/>
</dbReference>
<feature type="domain" description="Calponin-homology (CH)" evidence="11">
    <location>
        <begin position="160"/>
        <end position="263"/>
    </location>
</feature>
<keyword evidence="7" id="KW-0009">Actin-binding</keyword>
<dbReference type="Pfam" id="PF00630">
    <property type="entry name" value="Filamin"/>
    <property type="match status" value="22"/>
</dbReference>
<dbReference type="SMART" id="SM00033">
    <property type="entry name" value="CH"/>
    <property type="match status" value="2"/>
</dbReference>
<dbReference type="FunFam" id="2.60.40.10:FF:000118">
    <property type="entry name" value="filamin-C isoform X2"/>
    <property type="match status" value="1"/>
</dbReference>
<dbReference type="SUPFAM" id="SSF47576">
    <property type="entry name" value="Calponin-homology domain, CH-domain"/>
    <property type="match status" value="1"/>
</dbReference>
<feature type="repeat" description="Filamin" evidence="9">
    <location>
        <begin position="371"/>
        <end position="466"/>
    </location>
</feature>
<feature type="region of interest" description="Disordered" evidence="10">
    <location>
        <begin position="1"/>
        <end position="31"/>
    </location>
</feature>
<dbReference type="GO" id="GO:0005856">
    <property type="term" value="C:cytoskeleton"/>
    <property type="evidence" value="ECO:0007669"/>
    <property type="project" value="UniProtKB-SubCell"/>
</dbReference>
<dbReference type="FunFam" id="2.60.40.10:FF:000102">
    <property type="entry name" value="filamin-B isoform X2"/>
    <property type="match status" value="1"/>
</dbReference>
<feature type="repeat" description="Filamin" evidence="9">
    <location>
        <begin position="2155"/>
        <end position="2247"/>
    </location>
</feature>
<feature type="repeat" description="Filamin" evidence="9">
    <location>
        <begin position="700"/>
        <end position="804"/>
    </location>
</feature>
<feature type="repeat" description="Filamin" evidence="9">
    <location>
        <begin position="904"/>
        <end position="999"/>
    </location>
</feature>
<dbReference type="FunFam" id="2.60.40.10:FF:000096">
    <property type="entry name" value="filamin-C isoform X2"/>
    <property type="match status" value="1"/>
</dbReference>
<evidence type="ECO:0000256" key="10">
    <source>
        <dbReference type="SAM" id="MobiDB-lite"/>
    </source>
</evidence>
<dbReference type="Pfam" id="PF00307">
    <property type="entry name" value="CH"/>
    <property type="match status" value="2"/>
</dbReference>
<gene>
    <name evidence="12" type="primary">FLNC</name>
</gene>
<evidence type="ECO:0000256" key="4">
    <source>
        <dbReference type="ARBA" id="ARBA00022553"/>
    </source>
</evidence>
<dbReference type="SMART" id="SM00557">
    <property type="entry name" value="IG_FLMN"/>
    <property type="match status" value="22"/>
</dbReference>
<dbReference type="CDD" id="cd21314">
    <property type="entry name" value="CH_FLNC_rpt2"/>
    <property type="match status" value="1"/>
</dbReference>
<feature type="domain" description="Calponin-homology (CH)" evidence="11">
    <location>
        <begin position="37"/>
        <end position="143"/>
    </location>
</feature>
<evidence type="ECO:0000256" key="2">
    <source>
        <dbReference type="ARBA" id="ARBA00009238"/>
    </source>
</evidence>
<dbReference type="Gene3D" id="2.60.40.10">
    <property type="entry name" value="Immunoglobulins"/>
    <property type="match status" value="22"/>
</dbReference>
<dbReference type="FunFam" id="2.60.40.10:FF:000157">
    <property type="entry name" value="filamin-C isoform X1"/>
    <property type="match status" value="1"/>
</dbReference>
<feature type="repeat" description="Filamin" evidence="9">
    <location>
        <begin position="603"/>
        <end position="699"/>
    </location>
</feature>
<dbReference type="Proteomes" id="UP000694726">
    <property type="component" value="Unplaced"/>
</dbReference>
<dbReference type="FunFam" id="2.60.40.10:FF:000122">
    <property type="entry name" value="filamin-C isoform X2"/>
    <property type="match status" value="1"/>
</dbReference>
<evidence type="ECO:0000259" key="11">
    <source>
        <dbReference type="PROSITE" id="PS50021"/>
    </source>
</evidence>
<dbReference type="FunFam" id="2.60.40.10:FF:000092">
    <property type="entry name" value="Filamin-B isoform B"/>
    <property type="match status" value="1"/>
</dbReference>
<dbReference type="FunFam" id="1.10.418.10:FF:000006">
    <property type="entry name" value="Filamin-B isoform A"/>
    <property type="match status" value="1"/>
</dbReference>
<dbReference type="FunFam" id="2.60.40.10:FF:000154">
    <property type="entry name" value="filamin-B isoform X1"/>
    <property type="match status" value="1"/>
</dbReference>
<comment type="similarity">
    <text evidence="2">Belongs to the filamin family.</text>
</comment>
<dbReference type="PROSITE" id="PS50021">
    <property type="entry name" value="CH"/>
    <property type="match status" value="2"/>
</dbReference>
<sequence>MMNNSGYSEAAGLGLGDEVDDMPSTEKDLAEDAPWKKIQQNTFTRWCNEHLKCVGKRLTDLQRDLSDGLRLIALLEVLSQKRMYRKFHPRPNFRQMKLENVSVALEFLEREHIKLVSIDSKAIVDGNLKLILGLIWTLILHYSISMPMWEDEDDEDARKQTPKQRLLGWIQNKVPQLPITNFNRDWQDGKALGALVDNCAPGLCPDWEAWDPNQPVENAREAMQQADDWLGVPQVIAPEEIVDPNVDEHSVMTYLSQFPKAKLKPGAPVRSKQLNPKKAIAYGPGIEPQGNTVLQPAHFTVQTVDAGVGEVLVYIEDPEGHTEEAKVVPNNDKDRTYAVSYVPKVAGLHKVTVLFAGQNIERSPFEVNVGMALGDANKVSARGPGLEPVGNVNKPLTPPRPRAGTGDVAVVIVDPQGRRDTVEVALEDKGDSTFRCTYRPVMEGPHTVHVAFAGAPITRSPFPVHVAEGMQKVRAWGPGLETGQVGKSADFVVEAIGTEVGTLGKWLAGSREMGPGDDQAGDAGTVMGSMPGGSSCHPTLPILHLGFSIEGPSQAKIECDDKGDGSCDVRYWPTEPGEYAVHVICDDEDIRDSPFIAHIQPAPPDCFPDKVKAFGPGLEPTGCIVDKPAEFTIDARAAGKGDLKLYAQDADGCPIDIKVIPNGDGTFRCSYVPTKPIKHTIIISWGGVNVPKSPFRVNVGEGSHPERVKVYGPGVEKTGLKANEPTYFTVDCSEGAGKAKLDVIGIKCAPGVVGPAEADIDFDIIKNDNDTFTVKYTPPGAGRYTIMVLFANQEIPASPFHIKVDPSHDASKVKAEGPGLNRTGVEVGKPTHFTVLTKGAGKAKLDVHFAGAAKGEAVRDFEIIDNHDYSYTVKYTAVQQGNMAVTVTYGGDPVPKSPFVVNVAPPLDLSKVKVQGLNSKVAVGQEQAFSVNTRGAGGQGQLDVRMTSPSRRPIPCKLEPGGGADAQAVRYMPPEEGPYKVDITYDGHPVPGSPFAVEGVLPPDPSKVCAYGPGLKGGLVGTPAPFSIDTKGAGTGGLGLTVEGPCEAKIECQDNGDGSCAVSYLPTEPGEYTINILFAEAHIPGSPFKATIRPVFDPSKVRASGPGLERGKAGEAATFTVDCSEAGEAELTIEILSDAGVKAEVLIHNNADGTYHITYSPAFPGTYTITIKYGGHPVPKFPTRVHVQPAVDTSGVKVSGPGVEPHGVLREVTTEFTVDARSLTATGGNHVTARVLNPSGAKTDTYVTDNGDGTYRVQYTAYEEGVHLVEVLYDDVAVPKSPFRVGVTEGCDPTRVRAFGPGLEGGLVNKANRFTVETRGAGTGGLGLAIEGPSEAKMSCKDNKDGSCTVEYIPFTPGDYDVNITFGGRPIPGSPFRVPVKDVVDPGKVKCSGPGLGAGVRARVPQTFTVDCSQAGRAPLQVAVLSPTGVAEPVEVRDNGDGTHTVHYTPATDGPYTVAVKYADQEVPRSPFKIKVLPAHDASKVRASGPGLNASGIPASLPVEFTIDARDAGEGLLTVQILDPEGKPKKANIRDNGDGTYTVSYLPDMSGRYTITIKYGGDEIPYSPFRIHALPTGDASKCLVTGACLGPRIQIGEETVITVDAKAAGKGKVTCTVSTPDGAELDVDVVENHDGTFDIYYTAPEPGKYVITIRFGGEHIPNSPFHVLVRAHCGSRCPKLTADPTPFPPTHTGSPLQFYVDAINSRHVSAYGPGLSHGMVNKPATFTIVTKDAGEGGLSLAVEGPSKAEITCKDNKDGTCTVSYLPTAPGDYSIIVRFDDKHIPGSPFTAKITGDDSMRTSQLNVGTSTDVSLKITESDLSQLTASIRAPSGNEEPCLLKRLPNRHIGISFTPKEVGEHVVSVRKSGKHVTNSPFKILVGPSEIGDASKVRVWGKGLSEGQTFQVAEFIVDTRNAGYGGLGLSIEGPSKVDINCEDMEDGTCKVTYCPTEPGTYIINIKFADKHVPGSPFTVKVTGEGRMKESITRRRQAPSIATIGSTCDLNLKIPGNWFQMVSAQERLTRTFTRSSHTYTRTERTEISKTRGGETKREVRVEESTQVGGDPFPAVFGDFLGRERLGSFGSITRQQEGEASSQDMTAQVTSPSGKTEAAEIVEGEDSAYSVRFVPQEMGPHTVTVKYRGQHVPGSPFQFTVGPLGEGGAHKVRAGGTGLERGVAGVPAEFSIWTREAGAGGLSIAVEGPSKAEIAFEDRKDGSCGVSYVVQEPGDYEVSIKFNDEHIPDSPFVVPVASLSDDARRLTVTSLQETGLKVNQPASFAVQLNGARGVIDARVHTPSGAVEECYVSELDSDKHTIRFIPHENGVHSIDVKFNGAHIPGSPFKIRVGEQSQAGDPGLVSAYGPGLEGGTTGVSSEFIVNTLNAGSGALSVTIDGPSKVQLDCRECPEGHVVTYTPMAPGNYLIAIKYGGPQHIVGSPFKAKVTGPRLSGGHSLHETSTVLVETVTKSSSSRGSSYSSIPKFSSDASKVVTRGPGLSQAFVGQKNSFTVDCSKAGTNMMMVGVHGPKTPCEEVYVKHVGNRVYNVTYTVKEKGDYILIVKWGDESVPGSPFKVNVP</sequence>
<protein>
    <submittedName>
        <fullName evidence="12">Filamin C</fullName>
    </submittedName>
</protein>
<feature type="repeat" description="Filamin" evidence="9">
    <location>
        <begin position="2346"/>
        <end position="2438"/>
    </location>
</feature>
<dbReference type="Gene3D" id="1.10.418.10">
    <property type="entry name" value="Calponin-like domain"/>
    <property type="match status" value="2"/>
</dbReference>
<dbReference type="InterPro" id="IPR001589">
    <property type="entry name" value="Actinin_actin-bd_CS"/>
</dbReference>
<dbReference type="GO" id="GO:0051015">
    <property type="term" value="F:actin filament binding"/>
    <property type="evidence" value="ECO:0007669"/>
    <property type="project" value="InterPro"/>
</dbReference>
<feature type="repeat" description="Filamin" evidence="9">
    <location>
        <begin position="1188"/>
        <end position="1287"/>
    </location>
</feature>
<dbReference type="InterPro" id="IPR014756">
    <property type="entry name" value="Ig_E-set"/>
</dbReference>
<dbReference type="FunFam" id="2.60.40.10:FF:000079">
    <property type="entry name" value="Filamin-B isoform C"/>
    <property type="match status" value="1"/>
</dbReference>
<feature type="repeat" description="Filamin" evidence="9">
    <location>
        <begin position="1381"/>
        <end position="1476"/>
    </location>
</feature>
<dbReference type="FunFam" id="2.60.40.10:FF:000042">
    <property type="entry name" value="Filamin-B isoform B"/>
    <property type="match status" value="2"/>
</dbReference>
<evidence type="ECO:0000313" key="13">
    <source>
        <dbReference type="Proteomes" id="UP000694726"/>
    </source>
</evidence>
<evidence type="ECO:0000313" key="12">
    <source>
        <dbReference type="Ensembl" id="ENSSSCP00015014957.1"/>
    </source>
</evidence>
<dbReference type="Ensembl" id="ENSSSCT00015037708.1">
    <property type="protein sequence ID" value="ENSSSCP00015014957.1"/>
    <property type="gene ID" value="ENSSSCG00015027174.1"/>
</dbReference>
<comment type="subcellular location">
    <subcellularLocation>
        <location evidence="1">Cytoplasm</location>
        <location evidence="1">Cytoskeleton</location>
    </subcellularLocation>
</comment>
<feature type="repeat" description="Filamin" evidence="9">
    <location>
        <begin position="1000"/>
        <end position="1092"/>
    </location>
</feature>
<dbReference type="PANTHER" id="PTHR38537">
    <property type="entry name" value="JITTERBUG, ISOFORM N"/>
    <property type="match status" value="1"/>
</dbReference>
<dbReference type="InterPro" id="IPR044801">
    <property type="entry name" value="Filamin"/>
</dbReference>
<dbReference type="CDD" id="cd21310">
    <property type="entry name" value="CH_FLNC_rpt1"/>
    <property type="match status" value="1"/>
</dbReference>
<organism evidence="12 13">
    <name type="scientific">Sus scrofa</name>
    <name type="common">Pig</name>
    <dbReference type="NCBI Taxonomy" id="9823"/>
    <lineage>
        <taxon>Eukaryota</taxon>
        <taxon>Metazoa</taxon>
        <taxon>Chordata</taxon>
        <taxon>Craniata</taxon>
        <taxon>Vertebrata</taxon>
        <taxon>Euteleostomi</taxon>
        <taxon>Mammalia</taxon>
        <taxon>Eutheria</taxon>
        <taxon>Laurasiatheria</taxon>
        <taxon>Artiodactyla</taxon>
        <taxon>Suina</taxon>
        <taxon>Suidae</taxon>
        <taxon>Sus</taxon>
    </lineage>
</organism>
<dbReference type="InterPro" id="IPR001298">
    <property type="entry name" value="Filamin/ABP280_rpt"/>
</dbReference>
<dbReference type="FunFam" id="2.60.40.10:FF:000007">
    <property type="entry name" value="Filamin-B isoform C"/>
    <property type="match status" value="2"/>
</dbReference>
<feature type="repeat" description="Filamin" evidence="9">
    <location>
        <begin position="1477"/>
        <end position="1573"/>
    </location>
</feature>
<feature type="compositionally biased region" description="Polar residues" evidence="10">
    <location>
        <begin position="2086"/>
        <end position="2105"/>
    </location>
</feature>
<dbReference type="InterPro" id="IPR017868">
    <property type="entry name" value="Filamin/ABP280_repeat-like"/>
</dbReference>
<evidence type="ECO:0000256" key="6">
    <source>
        <dbReference type="ARBA" id="ARBA00022843"/>
    </source>
</evidence>
<dbReference type="PROSITE" id="PS00019">
    <property type="entry name" value="ACTININ_1"/>
    <property type="match status" value="1"/>
</dbReference>
<dbReference type="CDD" id="cd00173">
    <property type="entry name" value="SH2"/>
    <property type="match status" value="1"/>
</dbReference>
<feature type="repeat" description="Filamin" evidence="9">
    <location>
        <begin position="2249"/>
        <end position="2342"/>
    </location>
</feature>
<evidence type="ECO:0000256" key="5">
    <source>
        <dbReference type="ARBA" id="ARBA00022737"/>
    </source>
</evidence>
<feature type="repeat" description="Filamin" evidence="9">
    <location>
        <begin position="1700"/>
        <end position="1792"/>
    </location>
</feature>
<evidence type="ECO:0000256" key="1">
    <source>
        <dbReference type="ARBA" id="ARBA00004245"/>
    </source>
</evidence>
<feature type="region of interest" description="Disordered" evidence="10">
    <location>
        <begin position="2086"/>
        <end position="2106"/>
    </location>
</feature>
<feature type="repeat" description="Filamin" evidence="9">
    <location>
        <begin position="1093"/>
        <end position="1187"/>
    </location>
</feature>
<feature type="region of interest" description="Disordered" evidence="10">
    <location>
        <begin position="2038"/>
        <end position="2059"/>
    </location>
</feature>
<feature type="repeat" description="Filamin" evidence="9">
    <location>
        <begin position="1882"/>
        <end position="1974"/>
    </location>
</feature>
<name>A0A8D0N7C7_PIG</name>
<reference evidence="12" key="1">
    <citation type="submission" date="2025-08" db="UniProtKB">
        <authorList>
            <consortium name="Ensembl"/>
        </authorList>
    </citation>
    <scope>IDENTIFICATION</scope>
</reference>
<dbReference type="PROSITE" id="PS00020">
    <property type="entry name" value="ACTININ_2"/>
    <property type="match status" value="1"/>
</dbReference>
<feature type="repeat" description="Filamin" evidence="9">
    <location>
        <begin position="805"/>
        <end position="903"/>
    </location>
</feature>
<feature type="compositionally biased region" description="Basic and acidic residues" evidence="10">
    <location>
        <begin position="2038"/>
        <end position="2055"/>
    </location>
</feature>
<proteinExistence type="inferred from homology"/>
<dbReference type="FunFam" id="2.60.40.10:FF:000168">
    <property type="entry name" value="filamin-C isoform X2"/>
    <property type="match status" value="1"/>
</dbReference>
<dbReference type="PROSITE" id="PS50194">
    <property type="entry name" value="FILAMIN_REPEAT"/>
    <property type="match status" value="22"/>
</dbReference>
<accession>A0A8D0N7C7</accession>